<dbReference type="GO" id="GO:0006351">
    <property type="term" value="P:DNA-templated transcription"/>
    <property type="evidence" value="ECO:0007669"/>
    <property type="project" value="InterPro"/>
</dbReference>
<dbReference type="PANTHER" id="PTHR46910">
    <property type="entry name" value="TRANSCRIPTION FACTOR PDR1"/>
    <property type="match status" value="1"/>
</dbReference>
<evidence type="ECO:0000313" key="10">
    <source>
        <dbReference type="Proteomes" id="UP000184356"/>
    </source>
</evidence>
<evidence type="ECO:0000259" key="8">
    <source>
        <dbReference type="PROSITE" id="PS50048"/>
    </source>
</evidence>
<dbReference type="VEuPathDB" id="FungiDB:ASPSYDRAFT_409762"/>
<dbReference type="SMART" id="SM00066">
    <property type="entry name" value="GAL4"/>
    <property type="match status" value="1"/>
</dbReference>
<sequence>MVGEKGLKRQRVSKACEKCRLLKAKCDGQQPVCGRCTGYGFTCVWSSSRSRSIPQPGGSRVIDQSTLRSIVASYEALVMNLKERLDERQRSDIEASHAYIQSHLPLRFSSSNESQVSETSLPLRTHTYVGTASDTHFFNTIKHAMSANSETSKYRTDTERYDQPDSLRGIPRIRKPLKLPSAKLCHQYLDIFFSTIHCAFPFLSRSTVEERLGRISADGASDTDPSWTAQLSFLFAIGAFYTSLTESARLDEISHQQYFAQGLLFFDEMYSNSSLQNVSLILTQCFYLLATCQTDRAWNILGLAIRMAQSLGLHVGASQWGHVEDIHPQVQEERRRVWFSLYILDRLLALQLGRPVGIQQADFHVELPSRAEDIRCVSSQSADEPGVASSMDYFLSLIEFSHIVGRVNTELYQPVEEELSSKKLLFSTASLDWDLVQWKDRLPHHLRFDLGHTLERSLVFRRQRNMFAIKYHHLRALIHRPFLCMSHLHQSSRLFGELFQHNRARIEEAELICITEAQEMAHLLHNIPDERSLVHDFPWWQMISCLICASSILVVAATFFEPSPASTSSELHTKTFDEDAETCLKVFEALSTNSKAAFCAKSMLKSLQQLKVKSKVRRVDESEPAQASVSVKGSCTSGSSKLANPPGDLNLWQQWPSEISDTMQWSAQYLDLPQDYLPNFEFGLQEPPGWQGQPDNPGLWHSNC</sequence>
<name>A0A1L9T7K5_9EURO</name>
<dbReference type="STRING" id="1036612.A0A1L9T7K5"/>
<keyword evidence="5" id="KW-0804">Transcription</keyword>
<dbReference type="PROSITE" id="PS50048">
    <property type="entry name" value="ZN2_CY6_FUNGAL_2"/>
    <property type="match status" value="1"/>
</dbReference>
<dbReference type="InterPro" id="IPR007219">
    <property type="entry name" value="XnlR_reg_dom"/>
</dbReference>
<dbReference type="Proteomes" id="UP000184356">
    <property type="component" value="Unassembled WGS sequence"/>
</dbReference>
<feature type="domain" description="Zn(2)-C6 fungal-type" evidence="8">
    <location>
        <begin position="15"/>
        <end position="45"/>
    </location>
</feature>
<dbReference type="PROSITE" id="PS00463">
    <property type="entry name" value="ZN2_CY6_FUNGAL_1"/>
    <property type="match status" value="1"/>
</dbReference>
<comment type="subcellular location">
    <subcellularLocation>
        <location evidence="1">Nucleus</location>
    </subcellularLocation>
</comment>
<dbReference type="GO" id="GO:0008270">
    <property type="term" value="F:zinc ion binding"/>
    <property type="evidence" value="ECO:0007669"/>
    <property type="project" value="InterPro"/>
</dbReference>
<dbReference type="OrthoDB" id="3364175at2759"/>
<dbReference type="RefSeq" id="XP_040699228.1">
    <property type="nucleotide sequence ID" value="XM_040846189.1"/>
</dbReference>
<dbReference type="EMBL" id="KV878592">
    <property type="protein sequence ID" value="OJJ55422.1"/>
    <property type="molecule type" value="Genomic_DNA"/>
</dbReference>
<dbReference type="CDD" id="cd12148">
    <property type="entry name" value="fungal_TF_MHR"/>
    <property type="match status" value="1"/>
</dbReference>
<dbReference type="GO" id="GO:0005634">
    <property type="term" value="C:nucleus"/>
    <property type="evidence" value="ECO:0007669"/>
    <property type="project" value="UniProtKB-SubCell"/>
</dbReference>
<keyword evidence="6" id="KW-0539">Nucleus</keyword>
<dbReference type="InterPro" id="IPR050987">
    <property type="entry name" value="AtrR-like"/>
</dbReference>
<dbReference type="Pfam" id="PF00172">
    <property type="entry name" value="Zn_clus"/>
    <property type="match status" value="1"/>
</dbReference>
<evidence type="ECO:0000256" key="7">
    <source>
        <dbReference type="SAM" id="MobiDB-lite"/>
    </source>
</evidence>
<dbReference type="GeneID" id="63762262"/>
<protein>
    <recommendedName>
        <fullName evidence="8">Zn(2)-C6 fungal-type domain-containing protein</fullName>
    </recommendedName>
</protein>
<evidence type="ECO:0000256" key="4">
    <source>
        <dbReference type="ARBA" id="ARBA00023125"/>
    </source>
</evidence>
<evidence type="ECO:0000256" key="5">
    <source>
        <dbReference type="ARBA" id="ARBA00023163"/>
    </source>
</evidence>
<feature type="compositionally biased region" description="Polar residues" evidence="7">
    <location>
        <begin position="625"/>
        <end position="642"/>
    </location>
</feature>
<dbReference type="InterPro" id="IPR036864">
    <property type="entry name" value="Zn2-C6_fun-type_DNA-bd_sf"/>
</dbReference>
<keyword evidence="2" id="KW-0479">Metal-binding</keyword>
<dbReference type="CDD" id="cd00067">
    <property type="entry name" value="GAL4"/>
    <property type="match status" value="1"/>
</dbReference>
<reference evidence="10" key="1">
    <citation type="journal article" date="2017" name="Genome Biol.">
        <title>Comparative genomics reveals high biological diversity and specific adaptations in the industrially and medically important fungal genus Aspergillus.</title>
        <authorList>
            <person name="de Vries R.P."/>
            <person name="Riley R."/>
            <person name="Wiebenga A."/>
            <person name="Aguilar-Osorio G."/>
            <person name="Amillis S."/>
            <person name="Uchima C.A."/>
            <person name="Anderluh G."/>
            <person name="Asadollahi M."/>
            <person name="Askin M."/>
            <person name="Barry K."/>
            <person name="Battaglia E."/>
            <person name="Bayram O."/>
            <person name="Benocci T."/>
            <person name="Braus-Stromeyer S.A."/>
            <person name="Caldana C."/>
            <person name="Canovas D."/>
            <person name="Cerqueira G.C."/>
            <person name="Chen F."/>
            <person name="Chen W."/>
            <person name="Choi C."/>
            <person name="Clum A."/>
            <person name="Dos Santos R.A."/>
            <person name="Damasio A.R."/>
            <person name="Diallinas G."/>
            <person name="Emri T."/>
            <person name="Fekete E."/>
            <person name="Flipphi M."/>
            <person name="Freyberg S."/>
            <person name="Gallo A."/>
            <person name="Gournas C."/>
            <person name="Habgood R."/>
            <person name="Hainaut M."/>
            <person name="Harispe M.L."/>
            <person name="Henrissat B."/>
            <person name="Hilden K.S."/>
            <person name="Hope R."/>
            <person name="Hossain A."/>
            <person name="Karabika E."/>
            <person name="Karaffa L."/>
            <person name="Karanyi Z."/>
            <person name="Krasevec N."/>
            <person name="Kuo A."/>
            <person name="Kusch H."/>
            <person name="LaButti K."/>
            <person name="Lagendijk E.L."/>
            <person name="Lapidus A."/>
            <person name="Levasseur A."/>
            <person name="Lindquist E."/>
            <person name="Lipzen A."/>
            <person name="Logrieco A.F."/>
            <person name="MacCabe A."/>
            <person name="Maekelae M.R."/>
            <person name="Malavazi I."/>
            <person name="Melin P."/>
            <person name="Meyer V."/>
            <person name="Mielnichuk N."/>
            <person name="Miskei M."/>
            <person name="Molnar A.P."/>
            <person name="Mule G."/>
            <person name="Ngan C.Y."/>
            <person name="Orejas M."/>
            <person name="Orosz E."/>
            <person name="Ouedraogo J.P."/>
            <person name="Overkamp K.M."/>
            <person name="Park H.-S."/>
            <person name="Perrone G."/>
            <person name="Piumi F."/>
            <person name="Punt P.J."/>
            <person name="Ram A.F."/>
            <person name="Ramon A."/>
            <person name="Rauscher S."/>
            <person name="Record E."/>
            <person name="Riano-Pachon D.M."/>
            <person name="Robert V."/>
            <person name="Roehrig J."/>
            <person name="Ruller R."/>
            <person name="Salamov A."/>
            <person name="Salih N.S."/>
            <person name="Samson R.A."/>
            <person name="Sandor E."/>
            <person name="Sanguinetti M."/>
            <person name="Schuetze T."/>
            <person name="Sepcic K."/>
            <person name="Shelest E."/>
            <person name="Sherlock G."/>
            <person name="Sophianopoulou V."/>
            <person name="Squina F.M."/>
            <person name="Sun H."/>
            <person name="Susca A."/>
            <person name="Todd R.B."/>
            <person name="Tsang A."/>
            <person name="Unkles S.E."/>
            <person name="van de Wiele N."/>
            <person name="van Rossen-Uffink D."/>
            <person name="Oliveira J.V."/>
            <person name="Vesth T.C."/>
            <person name="Visser J."/>
            <person name="Yu J.-H."/>
            <person name="Zhou M."/>
            <person name="Andersen M.R."/>
            <person name="Archer D.B."/>
            <person name="Baker S.E."/>
            <person name="Benoit I."/>
            <person name="Brakhage A.A."/>
            <person name="Braus G.H."/>
            <person name="Fischer R."/>
            <person name="Frisvad J.C."/>
            <person name="Goldman G.H."/>
            <person name="Houbraken J."/>
            <person name="Oakley B."/>
            <person name="Pocsi I."/>
            <person name="Scazzocchio C."/>
            <person name="Seiboth B."/>
            <person name="vanKuyk P.A."/>
            <person name="Wortman J."/>
            <person name="Dyer P.S."/>
            <person name="Grigoriev I.V."/>
        </authorList>
    </citation>
    <scope>NUCLEOTIDE SEQUENCE [LARGE SCALE GENOMIC DNA]</scope>
    <source>
        <strain evidence="10">CBS 593.65</strain>
    </source>
</reference>
<keyword evidence="10" id="KW-1185">Reference proteome</keyword>
<dbReference type="GO" id="GO:0000981">
    <property type="term" value="F:DNA-binding transcription factor activity, RNA polymerase II-specific"/>
    <property type="evidence" value="ECO:0007669"/>
    <property type="project" value="InterPro"/>
</dbReference>
<keyword evidence="4" id="KW-0238">DNA-binding</keyword>
<dbReference type="SUPFAM" id="SSF57701">
    <property type="entry name" value="Zn2/Cys6 DNA-binding domain"/>
    <property type="match status" value="1"/>
</dbReference>
<dbReference type="Pfam" id="PF04082">
    <property type="entry name" value="Fungal_trans"/>
    <property type="match status" value="1"/>
</dbReference>
<evidence type="ECO:0000256" key="3">
    <source>
        <dbReference type="ARBA" id="ARBA00023015"/>
    </source>
</evidence>
<proteinExistence type="predicted"/>
<keyword evidence="3" id="KW-0805">Transcription regulation</keyword>
<dbReference type="InterPro" id="IPR001138">
    <property type="entry name" value="Zn2Cys6_DnaBD"/>
</dbReference>
<evidence type="ECO:0000256" key="2">
    <source>
        <dbReference type="ARBA" id="ARBA00022723"/>
    </source>
</evidence>
<dbReference type="PANTHER" id="PTHR46910:SF3">
    <property type="entry name" value="HALOTOLERANCE PROTEIN 9-RELATED"/>
    <property type="match status" value="1"/>
</dbReference>
<dbReference type="GO" id="GO:0003677">
    <property type="term" value="F:DNA binding"/>
    <property type="evidence" value="ECO:0007669"/>
    <property type="project" value="UniProtKB-KW"/>
</dbReference>
<feature type="region of interest" description="Disordered" evidence="7">
    <location>
        <begin position="623"/>
        <end position="647"/>
    </location>
</feature>
<dbReference type="Gene3D" id="4.10.240.10">
    <property type="entry name" value="Zn(2)-C6 fungal-type DNA-binding domain"/>
    <property type="match status" value="1"/>
</dbReference>
<organism evidence="9 10">
    <name type="scientific">Aspergillus sydowii CBS 593.65</name>
    <dbReference type="NCBI Taxonomy" id="1036612"/>
    <lineage>
        <taxon>Eukaryota</taxon>
        <taxon>Fungi</taxon>
        <taxon>Dikarya</taxon>
        <taxon>Ascomycota</taxon>
        <taxon>Pezizomycotina</taxon>
        <taxon>Eurotiomycetes</taxon>
        <taxon>Eurotiomycetidae</taxon>
        <taxon>Eurotiales</taxon>
        <taxon>Aspergillaceae</taxon>
        <taxon>Aspergillus</taxon>
        <taxon>Aspergillus subgen. Nidulantes</taxon>
    </lineage>
</organism>
<dbReference type="AlphaFoldDB" id="A0A1L9T7K5"/>
<gene>
    <name evidence="9" type="ORF">ASPSYDRAFT_409762</name>
</gene>
<accession>A0A1L9T7K5</accession>
<evidence type="ECO:0000256" key="6">
    <source>
        <dbReference type="ARBA" id="ARBA00023242"/>
    </source>
</evidence>
<evidence type="ECO:0000313" key="9">
    <source>
        <dbReference type="EMBL" id="OJJ55422.1"/>
    </source>
</evidence>
<dbReference type="SMART" id="SM00906">
    <property type="entry name" value="Fungal_trans"/>
    <property type="match status" value="1"/>
</dbReference>
<evidence type="ECO:0000256" key="1">
    <source>
        <dbReference type="ARBA" id="ARBA00004123"/>
    </source>
</evidence>
<feature type="region of interest" description="Disordered" evidence="7">
    <location>
        <begin position="683"/>
        <end position="704"/>
    </location>
</feature>